<dbReference type="RefSeq" id="WP_128963215.1">
    <property type="nucleotide sequence ID" value="NZ_BMHC01000017.1"/>
</dbReference>
<feature type="domain" description="Response regulatory" evidence="11">
    <location>
        <begin position="534"/>
        <end position="650"/>
    </location>
</feature>
<dbReference type="Gene3D" id="3.40.50.2300">
    <property type="match status" value="1"/>
</dbReference>
<reference evidence="14" key="1">
    <citation type="journal article" date="2014" name="Int. J. Syst. Evol. Microbiol.">
        <title>Complete genome sequence of Corynebacterium casei LMG S-19264T (=DSM 44701T), isolated from a smear-ripened cheese.</title>
        <authorList>
            <consortium name="US DOE Joint Genome Institute (JGI-PGF)"/>
            <person name="Walter F."/>
            <person name="Albersmeier A."/>
            <person name="Kalinowski J."/>
            <person name="Ruckert C."/>
        </authorList>
    </citation>
    <scope>NUCLEOTIDE SEQUENCE</scope>
    <source>
        <strain evidence="14">CGMCC 1.15034</strain>
    </source>
</reference>
<dbReference type="InterPro" id="IPR003594">
    <property type="entry name" value="HATPase_dom"/>
</dbReference>
<evidence type="ECO:0000256" key="3">
    <source>
        <dbReference type="ARBA" id="ARBA00022553"/>
    </source>
</evidence>
<evidence type="ECO:0000313" key="15">
    <source>
        <dbReference type="EMBL" id="QOZ57463.1"/>
    </source>
</evidence>
<evidence type="ECO:0000256" key="7">
    <source>
        <dbReference type="ARBA" id="ARBA00022840"/>
    </source>
</evidence>
<dbReference type="GO" id="GO:0005524">
    <property type="term" value="F:ATP binding"/>
    <property type="evidence" value="ECO:0007669"/>
    <property type="project" value="UniProtKB-KW"/>
</dbReference>
<evidence type="ECO:0000259" key="13">
    <source>
        <dbReference type="PROSITE" id="PS50113"/>
    </source>
</evidence>
<sequence>MSQTTLDQLGDARRLELLVNAIVDYAIFMLDTNGFVRSWNSGAERLKGYAASEIIGKPFSAFYTPEDRAAGLPQRALATARETGRFNSEGWRVRKDGSRFWALVVLDAIRDEHGELIGFAKVTRDITERQQAHVELLESERRYRRLIEAVIDYAIFQLDPEGNVATWNPGAQRIKGYAPNEIIGRHFSQFYTPEDLAIGVPERALAEAREHGRFEAEGWRVRKDGTRFWASVIIDRIVDEAGDIIGFAKVTRDLTERKRAQDELKLVQEQLLASQKLEAIGQLSGGIAHDFNNLLMIVLGNIETAERNARQLAGSANLQRALGHAKRGAQRAAALTSRLLAFSRRQALDPRPINVNNFLNGVQDFLQRTLGERVEVQTVGSAGLWQIEADTNHLESAIINLAINARDAMPDGGKLTVEAVNVSADDDYSRANPELPPGQYVVICVTDTGSGMTAEVLDHAFEPFFTTKEPGQGTGLGLSQVYGFVKQSGGHVKIYSEVGHGTSIKLYFPRHLGAGLAPAAEPDEVLPEGEKVETILVVEDDADLRTYVCEVLRDLNYRILSAPSAQGALTILLQEEPKVDLLLTDVVMPGINGRELGRRAQQIRPGLKILYMTGYSRNAVVHQGRLDEGVEVLEKPVSQAKLALRVRDILDRPAPE</sequence>
<dbReference type="OrthoDB" id="9796100at2"/>
<evidence type="ECO:0000256" key="4">
    <source>
        <dbReference type="ARBA" id="ARBA00022679"/>
    </source>
</evidence>
<dbReference type="PRINTS" id="PR00344">
    <property type="entry name" value="BCTRLSENSOR"/>
</dbReference>
<dbReference type="InterPro" id="IPR004358">
    <property type="entry name" value="Sig_transdc_His_kin-like_C"/>
</dbReference>
<dbReference type="SMART" id="SM00091">
    <property type="entry name" value="PAS"/>
    <property type="match status" value="2"/>
</dbReference>
<evidence type="ECO:0000256" key="9">
    <source>
        <dbReference type="PROSITE-ProRule" id="PRU00169"/>
    </source>
</evidence>
<evidence type="ECO:0000256" key="2">
    <source>
        <dbReference type="ARBA" id="ARBA00012438"/>
    </source>
</evidence>
<dbReference type="Pfam" id="PF13426">
    <property type="entry name" value="PAS_9"/>
    <property type="match status" value="1"/>
</dbReference>
<dbReference type="InterPro" id="IPR001610">
    <property type="entry name" value="PAC"/>
</dbReference>
<dbReference type="PROSITE" id="PS50109">
    <property type="entry name" value="HIS_KIN"/>
    <property type="match status" value="1"/>
</dbReference>
<dbReference type="SMART" id="SM00086">
    <property type="entry name" value="PAC"/>
    <property type="match status" value="2"/>
</dbReference>
<dbReference type="InterPro" id="IPR013767">
    <property type="entry name" value="PAS_fold"/>
</dbReference>
<name>A0A410UYD8_9BRAD</name>
<proteinExistence type="predicted"/>
<dbReference type="PANTHER" id="PTHR43065">
    <property type="entry name" value="SENSOR HISTIDINE KINASE"/>
    <property type="match status" value="1"/>
</dbReference>
<keyword evidence="7" id="KW-0067">ATP-binding</keyword>
<dbReference type="PROSITE" id="PS50110">
    <property type="entry name" value="RESPONSE_REGULATORY"/>
    <property type="match status" value="1"/>
</dbReference>
<dbReference type="NCBIfam" id="TIGR00229">
    <property type="entry name" value="sensory_box"/>
    <property type="match status" value="2"/>
</dbReference>
<dbReference type="SMART" id="SM00388">
    <property type="entry name" value="HisKA"/>
    <property type="match status" value="1"/>
</dbReference>
<dbReference type="EC" id="2.7.13.3" evidence="2"/>
<reference evidence="15 16" key="2">
    <citation type="submission" date="2018-06" db="EMBL/GenBank/DDBJ databases">
        <title>Comparative genomics of rhizobia nodulating Arachis hypogaea in China.</title>
        <authorList>
            <person name="Li Y."/>
        </authorList>
    </citation>
    <scope>NUCLEOTIDE SEQUENCE [LARGE SCALE GENOMIC DNA]</scope>
    <source>
        <strain evidence="15 16">CCBAU 51658</strain>
    </source>
</reference>
<keyword evidence="4" id="KW-0808">Transferase</keyword>
<accession>A0A410UYD8</accession>
<organism evidence="14 17">
    <name type="scientific">Bradyrhizobium guangdongense</name>
    <dbReference type="NCBI Taxonomy" id="1325090"/>
    <lineage>
        <taxon>Bacteria</taxon>
        <taxon>Pseudomonadati</taxon>
        <taxon>Pseudomonadota</taxon>
        <taxon>Alphaproteobacteria</taxon>
        <taxon>Hyphomicrobiales</taxon>
        <taxon>Nitrobacteraceae</taxon>
        <taxon>Bradyrhizobium</taxon>
    </lineage>
</organism>
<protein>
    <recommendedName>
        <fullName evidence="2">histidine kinase</fullName>
        <ecNumber evidence="2">2.7.13.3</ecNumber>
    </recommendedName>
</protein>
<evidence type="ECO:0000256" key="5">
    <source>
        <dbReference type="ARBA" id="ARBA00022741"/>
    </source>
</evidence>
<keyword evidence="6 14" id="KW-0418">Kinase</keyword>
<dbReference type="InterPro" id="IPR005467">
    <property type="entry name" value="His_kinase_dom"/>
</dbReference>
<reference evidence="14" key="3">
    <citation type="submission" date="2022-12" db="EMBL/GenBank/DDBJ databases">
        <authorList>
            <person name="Sun Q."/>
            <person name="Zhou Y."/>
        </authorList>
    </citation>
    <scope>NUCLEOTIDE SEQUENCE</scope>
    <source>
        <strain evidence="14">CGMCC 1.15034</strain>
    </source>
</reference>
<dbReference type="PROSITE" id="PS50113">
    <property type="entry name" value="PAC"/>
    <property type="match status" value="2"/>
</dbReference>
<dbReference type="AlphaFoldDB" id="A0A410UYD8"/>
<dbReference type="InterPro" id="IPR000014">
    <property type="entry name" value="PAS"/>
</dbReference>
<feature type="modified residue" description="4-aspartylphosphate" evidence="9">
    <location>
        <position position="585"/>
    </location>
</feature>
<dbReference type="CDD" id="cd00130">
    <property type="entry name" value="PAS"/>
    <property type="match status" value="2"/>
</dbReference>
<feature type="domain" description="PAC" evidence="13">
    <location>
        <begin position="86"/>
        <end position="138"/>
    </location>
</feature>
<dbReference type="EMBL" id="BMHC01000017">
    <property type="protein sequence ID" value="GGI30198.1"/>
    <property type="molecule type" value="Genomic_DNA"/>
</dbReference>
<dbReference type="Pfam" id="PF02518">
    <property type="entry name" value="HATPase_c"/>
    <property type="match status" value="1"/>
</dbReference>
<dbReference type="SUPFAM" id="SSF55874">
    <property type="entry name" value="ATPase domain of HSP90 chaperone/DNA topoisomerase II/histidine kinase"/>
    <property type="match status" value="1"/>
</dbReference>
<dbReference type="SUPFAM" id="SSF55785">
    <property type="entry name" value="PYP-like sensor domain (PAS domain)"/>
    <property type="match status" value="2"/>
</dbReference>
<feature type="domain" description="PAC" evidence="13">
    <location>
        <begin position="214"/>
        <end position="266"/>
    </location>
</feature>
<feature type="domain" description="PAS" evidence="12">
    <location>
        <begin position="11"/>
        <end position="68"/>
    </location>
</feature>
<dbReference type="InterPro" id="IPR000700">
    <property type="entry name" value="PAS-assoc_C"/>
</dbReference>
<dbReference type="SMART" id="SM00387">
    <property type="entry name" value="HATPase_c"/>
    <property type="match status" value="1"/>
</dbReference>
<dbReference type="Gene3D" id="3.30.565.10">
    <property type="entry name" value="Histidine kinase-like ATPase, C-terminal domain"/>
    <property type="match status" value="1"/>
</dbReference>
<dbReference type="PROSITE" id="PS50112">
    <property type="entry name" value="PAS"/>
    <property type="match status" value="2"/>
</dbReference>
<dbReference type="PANTHER" id="PTHR43065:SF49">
    <property type="entry name" value="HISTIDINE KINASE"/>
    <property type="match status" value="1"/>
</dbReference>
<dbReference type="InterPro" id="IPR011006">
    <property type="entry name" value="CheY-like_superfamily"/>
</dbReference>
<dbReference type="InterPro" id="IPR036097">
    <property type="entry name" value="HisK_dim/P_sf"/>
</dbReference>
<dbReference type="InterPro" id="IPR036890">
    <property type="entry name" value="HATPase_C_sf"/>
</dbReference>
<dbReference type="CDD" id="cd16919">
    <property type="entry name" value="HATPase_CckA-like"/>
    <property type="match status" value="1"/>
</dbReference>
<evidence type="ECO:0000313" key="14">
    <source>
        <dbReference type="EMBL" id="GGI30198.1"/>
    </source>
</evidence>
<evidence type="ECO:0000256" key="8">
    <source>
        <dbReference type="ARBA" id="ARBA00023012"/>
    </source>
</evidence>
<keyword evidence="5" id="KW-0547">Nucleotide-binding</keyword>
<dbReference type="SUPFAM" id="SSF47384">
    <property type="entry name" value="Homodimeric domain of signal transducing histidine kinase"/>
    <property type="match status" value="1"/>
</dbReference>
<feature type="domain" description="PAS" evidence="12">
    <location>
        <begin position="139"/>
        <end position="195"/>
    </location>
</feature>
<keyword evidence="8" id="KW-0902">Two-component regulatory system</keyword>
<dbReference type="Proteomes" id="UP000593880">
    <property type="component" value="Chromosome"/>
</dbReference>
<dbReference type="EMBL" id="CP030057">
    <property type="protein sequence ID" value="QOZ57463.1"/>
    <property type="molecule type" value="Genomic_DNA"/>
</dbReference>
<comment type="catalytic activity">
    <reaction evidence="1">
        <text>ATP + protein L-histidine = ADP + protein N-phospho-L-histidine.</text>
        <dbReference type="EC" id="2.7.13.3"/>
    </reaction>
</comment>
<keyword evidence="16" id="KW-1185">Reference proteome</keyword>
<dbReference type="SMART" id="SM00448">
    <property type="entry name" value="REC"/>
    <property type="match status" value="1"/>
</dbReference>
<gene>
    <name evidence="14" type="ORF">GCM10010987_58250</name>
    <name evidence="15" type="ORF">XH86_00955</name>
</gene>
<dbReference type="SUPFAM" id="SSF52172">
    <property type="entry name" value="CheY-like"/>
    <property type="match status" value="1"/>
</dbReference>
<evidence type="ECO:0000256" key="1">
    <source>
        <dbReference type="ARBA" id="ARBA00000085"/>
    </source>
</evidence>
<evidence type="ECO:0000256" key="6">
    <source>
        <dbReference type="ARBA" id="ARBA00022777"/>
    </source>
</evidence>
<dbReference type="Pfam" id="PF00989">
    <property type="entry name" value="PAS"/>
    <property type="match status" value="1"/>
</dbReference>
<dbReference type="InterPro" id="IPR003661">
    <property type="entry name" value="HisK_dim/P_dom"/>
</dbReference>
<evidence type="ECO:0000259" key="12">
    <source>
        <dbReference type="PROSITE" id="PS50112"/>
    </source>
</evidence>
<dbReference type="Pfam" id="PF00072">
    <property type="entry name" value="Response_reg"/>
    <property type="match status" value="1"/>
</dbReference>
<evidence type="ECO:0000313" key="16">
    <source>
        <dbReference type="Proteomes" id="UP000593880"/>
    </source>
</evidence>
<dbReference type="InterPro" id="IPR001789">
    <property type="entry name" value="Sig_transdc_resp-reg_receiver"/>
</dbReference>
<evidence type="ECO:0000313" key="17">
    <source>
        <dbReference type="Proteomes" id="UP000625079"/>
    </source>
</evidence>
<dbReference type="InterPro" id="IPR035965">
    <property type="entry name" value="PAS-like_dom_sf"/>
</dbReference>
<dbReference type="GO" id="GO:0000155">
    <property type="term" value="F:phosphorelay sensor kinase activity"/>
    <property type="evidence" value="ECO:0007669"/>
    <property type="project" value="InterPro"/>
</dbReference>
<dbReference type="GO" id="GO:0006355">
    <property type="term" value="P:regulation of DNA-templated transcription"/>
    <property type="evidence" value="ECO:0007669"/>
    <property type="project" value="InterPro"/>
</dbReference>
<feature type="domain" description="Histidine kinase" evidence="10">
    <location>
        <begin position="286"/>
        <end position="512"/>
    </location>
</feature>
<evidence type="ECO:0000259" key="10">
    <source>
        <dbReference type="PROSITE" id="PS50109"/>
    </source>
</evidence>
<evidence type="ECO:0000259" key="11">
    <source>
        <dbReference type="PROSITE" id="PS50110"/>
    </source>
</evidence>
<dbReference type="Gene3D" id="1.10.287.130">
    <property type="match status" value="1"/>
</dbReference>
<dbReference type="Gene3D" id="3.30.450.20">
    <property type="entry name" value="PAS domain"/>
    <property type="match status" value="2"/>
</dbReference>
<keyword evidence="3 9" id="KW-0597">Phosphoprotein</keyword>
<dbReference type="Proteomes" id="UP000625079">
    <property type="component" value="Unassembled WGS sequence"/>
</dbReference>